<dbReference type="PROSITE" id="PS51382">
    <property type="entry name" value="SPX"/>
    <property type="match status" value="1"/>
</dbReference>
<dbReference type="SUPFAM" id="SSF57850">
    <property type="entry name" value="RING/U-box"/>
    <property type="match status" value="1"/>
</dbReference>
<dbReference type="Gene3D" id="3.40.850.10">
    <property type="entry name" value="Kinesin motor domain"/>
    <property type="match status" value="1"/>
</dbReference>
<dbReference type="OrthoDB" id="3176171at2759"/>
<organism evidence="19 20">
    <name type="scientific">Dioscorea zingiberensis</name>
    <dbReference type="NCBI Taxonomy" id="325984"/>
    <lineage>
        <taxon>Eukaryota</taxon>
        <taxon>Viridiplantae</taxon>
        <taxon>Streptophyta</taxon>
        <taxon>Embryophyta</taxon>
        <taxon>Tracheophyta</taxon>
        <taxon>Spermatophyta</taxon>
        <taxon>Magnoliopsida</taxon>
        <taxon>Liliopsida</taxon>
        <taxon>Dioscoreales</taxon>
        <taxon>Dioscoreaceae</taxon>
        <taxon>Dioscorea</taxon>
    </lineage>
</organism>
<protein>
    <recommendedName>
        <fullName evidence="21">RING-type E3 ubiquitin transferase</fullName>
    </recommendedName>
</protein>
<dbReference type="GO" id="GO:1903338">
    <property type="term" value="P:regulation of cell wall organization or biogenesis"/>
    <property type="evidence" value="ECO:0007669"/>
    <property type="project" value="UniProtKB-ARBA"/>
</dbReference>
<feature type="region of interest" description="Disordered" evidence="15">
    <location>
        <begin position="584"/>
        <end position="604"/>
    </location>
</feature>
<feature type="compositionally biased region" description="Low complexity" evidence="15">
    <location>
        <begin position="1015"/>
        <end position="1026"/>
    </location>
</feature>
<feature type="domain" description="RING-type" evidence="17">
    <location>
        <begin position="231"/>
        <end position="280"/>
    </location>
</feature>
<dbReference type="SMART" id="SM00184">
    <property type="entry name" value="RING"/>
    <property type="match status" value="1"/>
</dbReference>
<keyword evidence="9 13" id="KW-0505">Motor protein</keyword>
<dbReference type="InterPro" id="IPR013083">
    <property type="entry name" value="Znf_RING/FYVE/PHD"/>
</dbReference>
<dbReference type="InterPro" id="IPR036961">
    <property type="entry name" value="Kinesin_motor_dom_sf"/>
</dbReference>
<keyword evidence="14" id="KW-0175">Coiled coil</keyword>
<dbReference type="CDD" id="cd01367">
    <property type="entry name" value="KISc_KIF2_like"/>
    <property type="match status" value="1"/>
</dbReference>
<feature type="domain" description="SPX" evidence="18">
    <location>
        <begin position="1"/>
        <end position="161"/>
    </location>
</feature>
<dbReference type="SMART" id="SM00129">
    <property type="entry name" value="KISc"/>
    <property type="match status" value="1"/>
</dbReference>
<dbReference type="FunFam" id="3.40.850.10:FF:000012">
    <property type="entry name" value="Kinesin-like protein"/>
    <property type="match status" value="1"/>
</dbReference>
<evidence type="ECO:0000256" key="8">
    <source>
        <dbReference type="ARBA" id="ARBA00022840"/>
    </source>
</evidence>
<dbReference type="InterPro" id="IPR019821">
    <property type="entry name" value="Kinesin_motor_CS"/>
</dbReference>
<keyword evidence="10" id="KW-0206">Cytoskeleton</keyword>
<dbReference type="PROSITE" id="PS50067">
    <property type="entry name" value="KINESIN_MOTOR_2"/>
    <property type="match status" value="1"/>
</dbReference>
<evidence type="ECO:0000256" key="5">
    <source>
        <dbReference type="ARBA" id="ARBA00022741"/>
    </source>
</evidence>
<keyword evidence="3" id="KW-0493">Microtubule</keyword>
<comment type="subcellular location">
    <subcellularLocation>
        <location evidence="1">Cytoplasm</location>
        <location evidence="1">Cytoskeleton</location>
    </subcellularLocation>
</comment>
<evidence type="ECO:0000256" key="9">
    <source>
        <dbReference type="ARBA" id="ARBA00023175"/>
    </source>
</evidence>
<dbReference type="GO" id="GO:0008017">
    <property type="term" value="F:microtubule binding"/>
    <property type="evidence" value="ECO:0007669"/>
    <property type="project" value="InterPro"/>
</dbReference>
<evidence type="ECO:0000259" key="17">
    <source>
        <dbReference type="PROSITE" id="PS50089"/>
    </source>
</evidence>
<dbReference type="GO" id="GO:0007018">
    <property type="term" value="P:microtubule-based movement"/>
    <property type="evidence" value="ECO:0007669"/>
    <property type="project" value="InterPro"/>
</dbReference>
<evidence type="ECO:0000256" key="13">
    <source>
        <dbReference type="PROSITE-ProRule" id="PRU00283"/>
    </source>
</evidence>
<evidence type="ECO:0000256" key="14">
    <source>
        <dbReference type="SAM" id="Coils"/>
    </source>
</evidence>
<feature type="domain" description="Kinesin motor" evidence="16">
    <location>
        <begin position="616"/>
        <end position="950"/>
    </location>
</feature>
<dbReference type="CDD" id="cd23127">
    <property type="entry name" value="RING-HC_BAH1-like"/>
    <property type="match status" value="1"/>
</dbReference>
<accession>A0A9D5CVK5</accession>
<dbReference type="PRINTS" id="PR00380">
    <property type="entry name" value="KINESINHEAVY"/>
</dbReference>
<dbReference type="EMBL" id="JAGGNH010000003">
    <property type="protein sequence ID" value="KAJ0979807.1"/>
    <property type="molecule type" value="Genomic_DNA"/>
</dbReference>
<dbReference type="Gene3D" id="3.30.40.10">
    <property type="entry name" value="Zinc/RING finger domain, C3HC4 (zinc finger)"/>
    <property type="match status" value="1"/>
</dbReference>
<dbReference type="AlphaFoldDB" id="A0A9D5CVK5"/>
<keyword evidence="8 13" id="KW-0067">ATP-binding</keyword>
<feature type="region of interest" description="Disordered" evidence="15">
    <location>
        <begin position="949"/>
        <end position="1037"/>
    </location>
</feature>
<dbReference type="PANTHER" id="PTHR47971">
    <property type="entry name" value="KINESIN-RELATED PROTEIN 6"/>
    <property type="match status" value="1"/>
</dbReference>
<evidence type="ECO:0000256" key="15">
    <source>
        <dbReference type="SAM" id="MobiDB-lite"/>
    </source>
</evidence>
<dbReference type="PANTHER" id="PTHR47971:SF8">
    <property type="entry name" value="KINESIN-LIKE PROTEIN"/>
    <property type="match status" value="1"/>
</dbReference>
<dbReference type="SUPFAM" id="SSF52540">
    <property type="entry name" value="P-loop containing nucleoside triphosphate hydrolases"/>
    <property type="match status" value="1"/>
</dbReference>
<evidence type="ECO:0000259" key="16">
    <source>
        <dbReference type="PROSITE" id="PS50067"/>
    </source>
</evidence>
<dbReference type="GO" id="GO:0007019">
    <property type="term" value="P:microtubule depolymerization"/>
    <property type="evidence" value="ECO:0007669"/>
    <property type="project" value="TreeGrafter"/>
</dbReference>
<dbReference type="PROSITE" id="PS00411">
    <property type="entry name" value="KINESIN_MOTOR_1"/>
    <property type="match status" value="1"/>
</dbReference>
<feature type="binding site" evidence="13">
    <location>
        <begin position="706"/>
        <end position="713"/>
    </location>
    <ligand>
        <name>ATP</name>
        <dbReference type="ChEBI" id="CHEBI:30616"/>
    </ligand>
</feature>
<evidence type="ECO:0000256" key="3">
    <source>
        <dbReference type="ARBA" id="ARBA00022701"/>
    </source>
</evidence>
<comment type="caution">
    <text evidence="19">The sequence shown here is derived from an EMBL/GenBank/DDBJ whole genome shotgun (WGS) entry which is preliminary data.</text>
</comment>
<feature type="compositionally biased region" description="Polar residues" evidence="15">
    <location>
        <begin position="586"/>
        <end position="601"/>
    </location>
</feature>
<dbReference type="Pfam" id="PF00225">
    <property type="entry name" value="Kinesin"/>
    <property type="match status" value="1"/>
</dbReference>
<dbReference type="PROSITE" id="PS50089">
    <property type="entry name" value="ZF_RING_2"/>
    <property type="match status" value="1"/>
</dbReference>
<evidence type="ECO:0000256" key="1">
    <source>
        <dbReference type="ARBA" id="ARBA00004245"/>
    </source>
</evidence>
<evidence type="ECO:0000313" key="20">
    <source>
        <dbReference type="Proteomes" id="UP001085076"/>
    </source>
</evidence>
<name>A0A9D5CVK5_9LILI</name>
<evidence type="ECO:0000256" key="12">
    <source>
        <dbReference type="PROSITE-ProRule" id="PRU00175"/>
    </source>
</evidence>
<sequence length="1226" mass="137736">MKFCKRYEEYMQGTDEGLPGVGLKKLKKMLKRCRTDFRAHEEHQGDDGVHEESRDLIPCGGCQGHCQVCDGTFFPSLLEEMSAVVGCFNKRAQKLVELHLASGIRKYFKWFGSKSRRDHGVLMQQGKDLVTYAIINATAMRKILKKYDKIHYSKQGQAFRSKAQSMHIEILQSPWLCELMAFYINLRASKKINNIALPGLFGDCSLKFNDEKPMLSCGLFDFVKLDTDLTCSICLDTVFDPVSLTCGHIFCYMCCCSAASVTIIDGLKAANPKAKCPLCREEGVYEGSVHLDELNILLSRSCPEYWEERIQTERVERVLQAKKHWESQCRTFMENNRLSNNEASDRGTTTTHHESLVRPRTLTRIISNTKPSFRLLCPPACSSFSPFPSIPIVSLILHRIYRIGGCWVGCEKLAPQRRSQRHAGGGGGQMQQGNAAAAAAALYDHQAVGDAGDAVMARWLQSAGLQHLASPLASADQRMLPSLLMQGYGPQTVEEKQKLYKLLRNLNFNGESGSEPYTPTSQSFGGGGAADGFYSPELRGEFGAGLLDLHSMDDTELVPEHVLSEPFEPSPFIPARGSDNEFDAVTSRQQQGQSDNNTRSSAIEKEIVPKDSNVAKIKVVVRKRPLNKKELARKEDDIVTVHENAYLSVHEPKVKVDLTAYVEKHEFCFDAVLDEHVNNDEVYRVTVEPIIPTIFQRTKATCFAYGQTGSGKTFTMKPLPIRAVEDILRLLHQPYYRNQKFRLWLSYFEIYGGKLFDLLSERRKLCMREDGRQQVCIVGLQEFEVSDVQIVKEFIEKGNAARSTGSTGANEESSRSHAILQLAIKKHKEVKETKRHNDNAESRDGKVIGKISFIDLAGSERGADTTDNDRQTRIEGAEINKSLLALKECIRALDNDQLHIPFRGSKLTEVLRDSFVGNSRTVMISCISPNAGSCEHTLNTLRYADRVKSLSKGGNSRKDQTSVPSSKESSTASSFPLSVESEDSYEQTQETRMTETSRRNVENTSYNSTTESDRYSSSIRSNYNSNGREESGPTSGTMLERERVDLKNNYGGPSGHKLYASSQTSFITQEEEKASRVSPPPRKVSREEKLEKQTNWPKKDVGSDLPATSHKQLQMYDTRSNNVPLRQYEPETPFQDGEINAILEEEEALIAAHRKEIENTMEIVREEMNLLAEVDQPGSLIDSYVNQLSFVLSRKAAGLVSLQARLARFQHRLKEQEILSRKKAPR</sequence>
<gene>
    <name evidence="19" type="ORF">J5N97_015281</name>
</gene>
<reference evidence="19" key="2">
    <citation type="journal article" date="2022" name="Hortic Res">
        <title>The genome of Dioscorea zingiberensis sheds light on the biosynthesis, origin and evolution of the medicinally important diosgenin saponins.</title>
        <authorList>
            <person name="Li Y."/>
            <person name="Tan C."/>
            <person name="Li Z."/>
            <person name="Guo J."/>
            <person name="Li S."/>
            <person name="Chen X."/>
            <person name="Wang C."/>
            <person name="Dai X."/>
            <person name="Yang H."/>
            <person name="Song W."/>
            <person name="Hou L."/>
            <person name="Xu J."/>
            <person name="Tong Z."/>
            <person name="Xu A."/>
            <person name="Yuan X."/>
            <person name="Wang W."/>
            <person name="Yang Q."/>
            <person name="Chen L."/>
            <person name="Sun Z."/>
            <person name="Wang K."/>
            <person name="Pan B."/>
            <person name="Chen J."/>
            <person name="Bao Y."/>
            <person name="Liu F."/>
            <person name="Qi X."/>
            <person name="Gang D.R."/>
            <person name="Wen J."/>
            <person name="Li J."/>
        </authorList>
    </citation>
    <scope>NUCLEOTIDE SEQUENCE</scope>
    <source>
        <strain evidence="19">Dzin_1.0</strain>
    </source>
</reference>
<evidence type="ECO:0000256" key="7">
    <source>
        <dbReference type="ARBA" id="ARBA00022833"/>
    </source>
</evidence>
<dbReference type="InterPro" id="IPR018957">
    <property type="entry name" value="Znf_C3HC4_RING-type"/>
</dbReference>
<dbReference type="InterPro" id="IPR004331">
    <property type="entry name" value="SPX_dom"/>
</dbReference>
<dbReference type="InterPro" id="IPR001752">
    <property type="entry name" value="Kinesin_motor_dom"/>
</dbReference>
<feature type="region of interest" description="Disordered" evidence="15">
    <location>
        <begin position="1064"/>
        <end position="1113"/>
    </location>
</feature>
<keyword evidence="7" id="KW-0862">Zinc</keyword>
<keyword evidence="4" id="KW-0479">Metal-binding</keyword>
<evidence type="ECO:0000259" key="18">
    <source>
        <dbReference type="PROSITE" id="PS51382"/>
    </source>
</evidence>
<keyword evidence="2" id="KW-0963">Cytoplasm</keyword>
<dbReference type="InterPro" id="IPR027417">
    <property type="entry name" value="P-loop_NTPase"/>
</dbReference>
<evidence type="ECO:0008006" key="21">
    <source>
        <dbReference type="Google" id="ProtNLM"/>
    </source>
</evidence>
<evidence type="ECO:0000256" key="4">
    <source>
        <dbReference type="ARBA" id="ARBA00022723"/>
    </source>
</evidence>
<dbReference type="Pfam" id="PF00097">
    <property type="entry name" value="zf-C3HC4"/>
    <property type="match status" value="1"/>
</dbReference>
<dbReference type="CDD" id="cd14482">
    <property type="entry name" value="SPX_BAH1-like"/>
    <property type="match status" value="1"/>
</dbReference>
<keyword evidence="5 13" id="KW-0547">Nucleotide-binding</keyword>
<feature type="compositionally biased region" description="Basic and acidic residues" evidence="15">
    <location>
        <begin position="992"/>
        <end position="1001"/>
    </location>
</feature>
<feature type="compositionally biased region" description="Polar residues" evidence="15">
    <location>
        <begin position="961"/>
        <end position="976"/>
    </location>
</feature>
<dbReference type="GO" id="GO:0008270">
    <property type="term" value="F:zinc ion binding"/>
    <property type="evidence" value="ECO:0007669"/>
    <property type="project" value="UniProtKB-KW"/>
</dbReference>
<feature type="compositionally biased region" description="Basic and acidic residues" evidence="15">
    <location>
        <begin position="1084"/>
        <end position="1102"/>
    </location>
</feature>
<dbReference type="GO" id="GO:0005524">
    <property type="term" value="F:ATP binding"/>
    <property type="evidence" value="ECO:0007669"/>
    <property type="project" value="UniProtKB-UniRule"/>
</dbReference>
<evidence type="ECO:0000256" key="6">
    <source>
        <dbReference type="ARBA" id="ARBA00022771"/>
    </source>
</evidence>
<keyword evidence="20" id="KW-1185">Reference proteome</keyword>
<evidence type="ECO:0000256" key="2">
    <source>
        <dbReference type="ARBA" id="ARBA00022490"/>
    </source>
</evidence>
<proteinExistence type="inferred from homology"/>
<evidence type="ECO:0000256" key="11">
    <source>
        <dbReference type="ARBA" id="ARBA00061030"/>
    </source>
</evidence>
<dbReference type="Proteomes" id="UP001085076">
    <property type="component" value="Miscellaneous, Linkage group lg03"/>
</dbReference>
<evidence type="ECO:0000256" key="10">
    <source>
        <dbReference type="ARBA" id="ARBA00023212"/>
    </source>
</evidence>
<dbReference type="InterPro" id="IPR027640">
    <property type="entry name" value="Kinesin-like_fam"/>
</dbReference>
<dbReference type="GO" id="GO:0003777">
    <property type="term" value="F:microtubule motor activity"/>
    <property type="evidence" value="ECO:0007669"/>
    <property type="project" value="InterPro"/>
</dbReference>
<evidence type="ECO:0000313" key="19">
    <source>
        <dbReference type="EMBL" id="KAJ0979807.1"/>
    </source>
</evidence>
<feature type="coiled-coil region" evidence="14">
    <location>
        <begin position="1143"/>
        <end position="1174"/>
    </location>
</feature>
<reference evidence="19" key="1">
    <citation type="submission" date="2021-03" db="EMBL/GenBank/DDBJ databases">
        <authorList>
            <person name="Li Z."/>
            <person name="Yang C."/>
        </authorList>
    </citation>
    <scope>NUCLEOTIDE SEQUENCE</scope>
    <source>
        <strain evidence="19">Dzin_1.0</strain>
        <tissue evidence="19">Leaf</tissue>
    </source>
</reference>
<dbReference type="InterPro" id="IPR001841">
    <property type="entry name" value="Znf_RING"/>
</dbReference>
<comment type="similarity">
    <text evidence="11">Belongs to the TRAFAC class myosin-kinesin ATPase superfamily. Kinesin family. KIN-13 subfamily.</text>
</comment>
<keyword evidence="6 12" id="KW-0863">Zinc-finger</keyword>
<dbReference type="GO" id="GO:0005874">
    <property type="term" value="C:microtubule"/>
    <property type="evidence" value="ECO:0007669"/>
    <property type="project" value="UniProtKB-KW"/>
</dbReference>